<name>A0ABQ0D4G1_9HELI</name>
<evidence type="ECO:0000313" key="2">
    <source>
        <dbReference type="Proteomes" id="UP001562457"/>
    </source>
</evidence>
<comment type="caution">
    <text evidence="1">The sequence shown here is derived from an EMBL/GenBank/DDBJ whole genome shotgun (WGS) entry which is preliminary data.</text>
</comment>
<organism evidence="1 2">
    <name type="scientific">Helicobacter trogontum</name>
    <dbReference type="NCBI Taxonomy" id="50960"/>
    <lineage>
        <taxon>Bacteria</taxon>
        <taxon>Pseudomonadati</taxon>
        <taxon>Campylobacterota</taxon>
        <taxon>Epsilonproteobacteria</taxon>
        <taxon>Campylobacterales</taxon>
        <taxon>Helicobacteraceae</taxon>
        <taxon>Helicobacter</taxon>
    </lineage>
</organism>
<reference evidence="1 2" key="1">
    <citation type="submission" date="2024-06" db="EMBL/GenBank/DDBJ databases">
        <title>Draft genome sequence of Helicobacter trogontum NHP16-4001.</title>
        <authorList>
            <person name="Rimbara E."/>
            <person name="Suzuki M."/>
        </authorList>
    </citation>
    <scope>NUCLEOTIDE SEQUENCE [LARGE SCALE GENOMIC DNA]</scope>
    <source>
        <strain evidence="1 2">NHP16-4001</strain>
    </source>
</reference>
<dbReference type="EMBL" id="BAAFHN010000028">
    <property type="protein sequence ID" value="GAB0173231.1"/>
    <property type="molecule type" value="Genomic_DNA"/>
</dbReference>
<evidence type="ECO:0000313" key="1">
    <source>
        <dbReference type="EMBL" id="GAB0173231.1"/>
    </source>
</evidence>
<protein>
    <submittedName>
        <fullName evidence="1">Uncharacterized protein</fullName>
    </submittedName>
</protein>
<gene>
    <name evidence="1" type="ORF">NHP164001_12490</name>
</gene>
<dbReference type="Proteomes" id="UP001562457">
    <property type="component" value="Unassembled WGS sequence"/>
</dbReference>
<sequence>MIMLRNDLIIKKDDLANLGGNERIWIEQMIKKEFAIFDEIKEFALDKLIEYRAKCFVLTDSANNDDSFVSKKQDMRLMFDAHELNLKYEYVDY</sequence>
<accession>A0ABQ0D4G1</accession>
<proteinExistence type="predicted"/>
<keyword evidence="2" id="KW-1185">Reference proteome</keyword>